<evidence type="ECO:0000256" key="3">
    <source>
        <dbReference type="ARBA" id="ARBA00022529"/>
    </source>
</evidence>
<keyword evidence="7" id="KW-1015">Disulfide bond</keyword>
<evidence type="ECO:0000313" key="9">
    <source>
        <dbReference type="EMBL" id="CAD7194880.1"/>
    </source>
</evidence>
<evidence type="ECO:0000256" key="4">
    <source>
        <dbReference type="ARBA" id="ARBA00022638"/>
    </source>
</evidence>
<dbReference type="EMBL" id="OA564595">
    <property type="protein sequence ID" value="CAD7194880.1"/>
    <property type="molecule type" value="Genomic_DNA"/>
</dbReference>
<proteinExistence type="predicted"/>
<organism evidence="9">
    <name type="scientific">Timema douglasi</name>
    <name type="common">Walking stick</name>
    <dbReference type="NCBI Taxonomy" id="61478"/>
    <lineage>
        <taxon>Eukaryota</taxon>
        <taxon>Metazoa</taxon>
        <taxon>Ecdysozoa</taxon>
        <taxon>Arthropoda</taxon>
        <taxon>Hexapoda</taxon>
        <taxon>Insecta</taxon>
        <taxon>Pterygota</taxon>
        <taxon>Neoptera</taxon>
        <taxon>Polyneoptera</taxon>
        <taxon>Phasmatodea</taxon>
        <taxon>Timematodea</taxon>
        <taxon>Timematoidea</taxon>
        <taxon>Timematidae</taxon>
        <taxon>Timema</taxon>
    </lineage>
</organism>
<dbReference type="PANTHER" id="PTHR11195:SF22">
    <property type="entry name" value="LYSOZYME"/>
    <property type="match status" value="1"/>
</dbReference>
<protein>
    <recommendedName>
        <fullName evidence="2">lysozyme</fullName>
        <ecNumber evidence="2">3.2.1.17</ecNumber>
    </recommendedName>
</protein>
<dbReference type="InterPro" id="IPR018247">
    <property type="entry name" value="EF_Hand_1_Ca_BS"/>
</dbReference>
<dbReference type="PROSITE" id="PS00018">
    <property type="entry name" value="EF_HAND_1"/>
    <property type="match status" value="1"/>
</dbReference>
<comment type="catalytic activity">
    <reaction evidence="1">
        <text>Hydrolysis of (1-&gt;4)-beta-linkages between N-acetylmuramic acid and N-acetyl-D-glucosamine residues in a peptidoglycan and between N-acetyl-D-glucosamine residues in chitodextrins.</text>
        <dbReference type="EC" id="3.2.1.17"/>
    </reaction>
</comment>
<dbReference type="CDD" id="cd16890">
    <property type="entry name" value="lyz_i"/>
    <property type="match status" value="1"/>
</dbReference>
<feature type="disulfide bond" evidence="7">
    <location>
        <begin position="36"/>
        <end position="130"/>
    </location>
</feature>
<feature type="chain" id="PRO_5030740360" description="lysozyme" evidence="8">
    <location>
        <begin position="25"/>
        <end position="175"/>
    </location>
</feature>
<dbReference type="GO" id="GO:0031640">
    <property type="term" value="P:killing of cells of another organism"/>
    <property type="evidence" value="ECO:0007669"/>
    <property type="project" value="UniProtKB-KW"/>
</dbReference>
<dbReference type="Gene3D" id="1.10.530.10">
    <property type="match status" value="1"/>
</dbReference>
<dbReference type="PROSITE" id="PS51909">
    <property type="entry name" value="LYSOZYME_I"/>
    <property type="match status" value="1"/>
</dbReference>
<evidence type="ECO:0000256" key="1">
    <source>
        <dbReference type="ARBA" id="ARBA00000632"/>
    </source>
</evidence>
<feature type="disulfide bond" evidence="7">
    <location>
        <begin position="100"/>
        <end position="106"/>
    </location>
</feature>
<dbReference type="EC" id="3.2.1.17" evidence="2"/>
<keyword evidence="6" id="KW-0326">Glycosidase</keyword>
<sequence>MVSSRQAVVVALTALCTIFIVSRGHEQNFEPLSNLCLLCICEATSNCSKDSLAASCDEGDDTCGLYALTQAYWEDAGKLEVPDNPRESEDQNSTKQFELCAQEPRCAEASVQNYMIRYAQDCNGDGKIDCFDYASIHRLGGFGCRGTLDQAYSDKVLACSQAAAGLLTKSVGFNI</sequence>
<evidence type="ECO:0000256" key="8">
    <source>
        <dbReference type="SAM" id="SignalP"/>
    </source>
</evidence>
<dbReference type="InterPro" id="IPR008597">
    <property type="entry name" value="Invert_lysozyme"/>
</dbReference>
<dbReference type="GO" id="GO:0042742">
    <property type="term" value="P:defense response to bacterium"/>
    <property type="evidence" value="ECO:0007669"/>
    <property type="project" value="UniProtKB-KW"/>
</dbReference>
<dbReference type="Pfam" id="PF05497">
    <property type="entry name" value="Destabilase"/>
    <property type="match status" value="1"/>
</dbReference>
<name>A0A7R8VD63_TIMDO</name>
<feature type="signal peptide" evidence="8">
    <location>
        <begin position="1"/>
        <end position="24"/>
    </location>
</feature>
<keyword evidence="4" id="KW-0081">Bacteriolytic enzyme</keyword>
<gene>
    <name evidence="9" type="ORF">TDIB3V08_LOCUS1292</name>
</gene>
<accession>A0A7R8VD63</accession>
<evidence type="ECO:0000256" key="5">
    <source>
        <dbReference type="ARBA" id="ARBA00022801"/>
    </source>
</evidence>
<reference evidence="9" key="1">
    <citation type="submission" date="2020-11" db="EMBL/GenBank/DDBJ databases">
        <authorList>
            <person name="Tran Van P."/>
        </authorList>
    </citation>
    <scope>NUCLEOTIDE SEQUENCE</scope>
</reference>
<keyword evidence="8" id="KW-0732">Signal</keyword>
<keyword evidence="5" id="KW-0378">Hydrolase</keyword>
<evidence type="ECO:0000256" key="7">
    <source>
        <dbReference type="PIRSR" id="PIRSR608597-3"/>
    </source>
</evidence>
<evidence type="ECO:0000256" key="2">
    <source>
        <dbReference type="ARBA" id="ARBA00012732"/>
    </source>
</evidence>
<feature type="disulfide bond" evidence="7">
    <location>
        <begin position="41"/>
        <end position="47"/>
    </location>
</feature>
<dbReference type="GO" id="GO:0003796">
    <property type="term" value="F:lysozyme activity"/>
    <property type="evidence" value="ECO:0007669"/>
    <property type="project" value="UniProtKB-EC"/>
</dbReference>
<evidence type="ECO:0000256" key="6">
    <source>
        <dbReference type="ARBA" id="ARBA00023295"/>
    </source>
</evidence>
<dbReference type="AlphaFoldDB" id="A0A7R8VD63"/>
<keyword evidence="3" id="KW-0929">Antimicrobial</keyword>
<dbReference type="PANTHER" id="PTHR11195">
    <property type="entry name" value="DESTABILASE-RELATED"/>
    <property type="match status" value="1"/>
</dbReference>